<name>A0A5N5CZD1_9PEZI</name>
<dbReference type="OrthoDB" id="2115692at2759"/>
<dbReference type="Pfam" id="PF13508">
    <property type="entry name" value="Acetyltransf_7"/>
    <property type="match status" value="1"/>
</dbReference>
<dbReference type="Gene3D" id="3.40.630.30">
    <property type="match status" value="1"/>
</dbReference>
<dbReference type="SUPFAM" id="SSF55729">
    <property type="entry name" value="Acyl-CoA N-acyltransferases (Nat)"/>
    <property type="match status" value="1"/>
</dbReference>
<evidence type="ECO:0000313" key="3">
    <source>
        <dbReference type="Proteomes" id="UP000325902"/>
    </source>
</evidence>
<keyword evidence="3" id="KW-1185">Reference proteome</keyword>
<reference evidence="2 3" key="1">
    <citation type="journal article" date="2019" name="Sci. Rep.">
        <title>A multi-omics analysis of the grapevine pathogen Lasiodiplodia theobromae reveals that temperature affects the expression of virulence- and pathogenicity-related genes.</title>
        <authorList>
            <person name="Felix C."/>
            <person name="Meneses R."/>
            <person name="Goncalves M.F.M."/>
            <person name="Tilleman L."/>
            <person name="Duarte A.S."/>
            <person name="Jorrin-Novo J.V."/>
            <person name="Van de Peer Y."/>
            <person name="Deforce D."/>
            <person name="Van Nieuwerburgh F."/>
            <person name="Esteves A.C."/>
            <person name="Alves A."/>
        </authorList>
    </citation>
    <scope>NUCLEOTIDE SEQUENCE [LARGE SCALE GENOMIC DNA]</scope>
    <source>
        <strain evidence="2 3">LA-SOL3</strain>
    </source>
</reference>
<gene>
    <name evidence="2" type="ORF">DBV05_g10625</name>
</gene>
<dbReference type="PANTHER" id="PTHR42791">
    <property type="entry name" value="GNAT FAMILY ACETYLTRANSFERASE"/>
    <property type="match status" value="1"/>
</dbReference>
<dbReference type="EMBL" id="VCHE01000125">
    <property type="protein sequence ID" value="KAB2570723.1"/>
    <property type="molecule type" value="Genomic_DNA"/>
</dbReference>
<dbReference type="PANTHER" id="PTHR42791:SF2">
    <property type="entry name" value="N-ACETYLTRANSFERASE DOMAIN-CONTAINING PROTEIN"/>
    <property type="match status" value="1"/>
</dbReference>
<dbReference type="InterPro" id="IPR016181">
    <property type="entry name" value="Acyl_CoA_acyltransferase"/>
</dbReference>
<protein>
    <recommendedName>
        <fullName evidence="1">N-acetyltransferase domain-containing protein</fullName>
    </recommendedName>
</protein>
<dbReference type="InterPro" id="IPR000182">
    <property type="entry name" value="GNAT_dom"/>
</dbReference>
<evidence type="ECO:0000259" key="1">
    <source>
        <dbReference type="PROSITE" id="PS51186"/>
    </source>
</evidence>
<dbReference type="PROSITE" id="PS51186">
    <property type="entry name" value="GNAT"/>
    <property type="match status" value="1"/>
</dbReference>
<comment type="caution">
    <text evidence="2">The sequence shown here is derived from an EMBL/GenBank/DDBJ whole genome shotgun (WGS) entry which is preliminary data.</text>
</comment>
<dbReference type="Proteomes" id="UP000325902">
    <property type="component" value="Unassembled WGS sequence"/>
</dbReference>
<evidence type="ECO:0000313" key="2">
    <source>
        <dbReference type="EMBL" id="KAB2570723.1"/>
    </source>
</evidence>
<accession>A0A5N5CZD1</accession>
<feature type="domain" description="N-acetyltransferase" evidence="1">
    <location>
        <begin position="107"/>
        <end position="236"/>
    </location>
</feature>
<dbReference type="CDD" id="cd04301">
    <property type="entry name" value="NAT_SF"/>
    <property type="match status" value="1"/>
</dbReference>
<dbReference type="AlphaFoldDB" id="A0A5N5CZD1"/>
<sequence length="248" mass="27953">MISPSTRQQGAQEYAIRPVSPVQDAADLAGTMVRAFYQDPHWASLWKNITLDEIIYDCERRLPRNLIGDLGIKRHQKAVHMATGKAVGYARWILPEGAADEERWADAAVPAVDDSTRRQFEQLFDSVTHDGGKIRHLNEAMVGELSIAIEVAEERVRRGDAEFLTLDYLATHPDHQRCGVGSMLLRSGLAYADEKRLKVLVVAKTPGVKLYEDHGFCIVEVVEQERPQYGWSTPYRTTILVRQPKAMV</sequence>
<organism evidence="2 3">
    <name type="scientific">Lasiodiplodia theobromae</name>
    <dbReference type="NCBI Taxonomy" id="45133"/>
    <lineage>
        <taxon>Eukaryota</taxon>
        <taxon>Fungi</taxon>
        <taxon>Dikarya</taxon>
        <taxon>Ascomycota</taxon>
        <taxon>Pezizomycotina</taxon>
        <taxon>Dothideomycetes</taxon>
        <taxon>Dothideomycetes incertae sedis</taxon>
        <taxon>Botryosphaeriales</taxon>
        <taxon>Botryosphaeriaceae</taxon>
        <taxon>Lasiodiplodia</taxon>
    </lineage>
</organism>
<dbReference type="InterPro" id="IPR052523">
    <property type="entry name" value="Trichothecene_AcTrans"/>
</dbReference>
<dbReference type="GO" id="GO:0016747">
    <property type="term" value="F:acyltransferase activity, transferring groups other than amino-acyl groups"/>
    <property type="evidence" value="ECO:0007669"/>
    <property type="project" value="InterPro"/>
</dbReference>
<proteinExistence type="predicted"/>